<protein>
    <submittedName>
        <fullName evidence="1">Uncharacterized protein</fullName>
    </submittedName>
</protein>
<dbReference type="EMBL" id="VITK01000012">
    <property type="protein sequence ID" value="TWA92035.1"/>
    <property type="molecule type" value="Genomic_DNA"/>
</dbReference>
<comment type="caution">
    <text evidence="1">The sequence shown here is derived from an EMBL/GenBank/DDBJ whole genome shotgun (WGS) entry which is preliminary data.</text>
</comment>
<dbReference type="AlphaFoldDB" id="A0A560D4J2"/>
<dbReference type="RefSeq" id="WP_145669452.1">
    <property type="nucleotide sequence ID" value="NZ_LVEM01000003.1"/>
</dbReference>
<proteinExistence type="predicted"/>
<dbReference type="Proteomes" id="UP000319949">
    <property type="component" value="Unassembled WGS sequence"/>
</dbReference>
<evidence type="ECO:0000313" key="1">
    <source>
        <dbReference type="EMBL" id="TWA92035.1"/>
    </source>
</evidence>
<evidence type="ECO:0000313" key="2">
    <source>
        <dbReference type="Proteomes" id="UP000319949"/>
    </source>
</evidence>
<keyword evidence="2" id="KW-1185">Reference proteome</keyword>
<accession>A0A560D4J2</accession>
<reference evidence="1 2" key="1">
    <citation type="submission" date="2019-06" db="EMBL/GenBank/DDBJ databases">
        <title>Genomic Encyclopedia of Type Strains, Phase IV (KMG-V): Genome sequencing to study the core and pangenomes of soil and plant-associated prokaryotes.</title>
        <authorList>
            <person name="Whitman W."/>
        </authorList>
    </citation>
    <scope>NUCLEOTIDE SEQUENCE [LARGE SCALE GENOMIC DNA]</scope>
    <source>
        <strain evidence="1 2">BR 510</strain>
    </source>
</reference>
<name>A0A560D4J2_9BRAD</name>
<sequence>MKAVHHHTGLRLVRHGFALARIAQRSGTFSASLLVMKIIGHRLAPHIGSISNGCGAPRGFAQMILVAHQCVTP</sequence>
<organism evidence="1 2">
    <name type="scientific">Bradyrhizobium stylosanthis</name>
    <dbReference type="NCBI Taxonomy" id="1803665"/>
    <lineage>
        <taxon>Bacteria</taxon>
        <taxon>Pseudomonadati</taxon>
        <taxon>Pseudomonadota</taxon>
        <taxon>Alphaproteobacteria</taxon>
        <taxon>Hyphomicrobiales</taxon>
        <taxon>Nitrobacteraceae</taxon>
        <taxon>Bradyrhizobium</taxon>
    </lineage>
</organism>
<gene>
    <name evidence="1" type="ORF">FBZ96_11241</name>
</gene>